<sequence length="284" mass="31467">MTILPEHSWPVAEPLWREVDAMGFDHAWTFDHITWGGLPESPWFAAVPTLAAAAAVTSRVGLGTFVSSPNNHHPVQFFREVLALDDISGGRFILGVGAGGDLDARITGEDLSLRDRVDRFHEFTGLLDRLLREERVTAEGRFFTARDAVTRPGPVRPRLPLVIAANGPRSIALAAERGDGWMTYGGQTDTDEEWWALVARHSHVLDEALDARGRQRHTVARYLNIDASPTFALSSVAAFEDAVGRAAELGFTDVITHWPRLDEPFRSSRDTLDAVVSDVLPRWR</sequence>
<dbReference type="HOGENOM" id="CLU_027853_6_1_11"/>
<dbReference type="STRING" id="710696.Intca_3233"/>
<dbReference type="InterPro" id="IPR050172">
    <property type="entry name" value="SsuD_RutA_monooxygenase"/>
</dbReference>
<dbReference type="Gene3D" id="3.20.20.30">
    <property type="entry name" value="Luciferase-like domain"/>
    <property type="match status" value="1"/>
</dbReference>
<proteinExistence type="predicted"/>
<dbReference type="Proteomes" id="UP000008914">
    <property type="component" value="Chromosome"/>
</dbReference>
<accession>E6SD99</accession>
<keyword evidence="1" id="KW-0285">Flavoprotein</keyword>
<keyword evidence="4" id="KW-0503">Monooxygenase</keyword>
<keyword evidence="7" id="KW-1185">Reference proteome</keyword>
<evidence type="ECO:0000256" key="3">
    <source>
        <dbReference type="ARBA" id="ARBA00023002"/>
    </source>
</evidence>
<protein>
    <submittedName>
        <fullName evidence="6">Luciferase-like, subgroup</fullName>
    </submittedName>
</protein>
<evidence type="ECO:0000256" key="1">
    <source>
        <dbReference type="ARBA" id="ARBA00022630"/>
    </source>
</evidence>
<dbReference type="InterPro" id="IPR011251">
    <property type="entry name" value="Luciferase-like_dom"/>
</dbReference>
<keyword evidence="2" id="KW-0288">FMN</keyword>
<evidence type="ECO:0000256" key="4">
    <source>
        <dbReference type="ARBA" id="ARBA00023033"/>
    </source>
</evidence>
<dbReference type="EMBL" id="CP002343">
    <property type="protein sequence ID" value="ADU49717.1"/>
    <property type="molecule type" value="Genomic_DNA"/>
</dbReference>
<dbReference type="GO" id="GO:0046306">
    <property type="term" value="P:alkanesulfonate catabolic process"/>
    <property type="evidence" value="ECO:0007669"/>
    <property type="project" value="TreeGrafter"/>
</dbReference>
<dbReference type="PANTHER" id="PTHR42847">
    <property type="entry name" value="ALKANESULFONATE MONOOXYGENASE"/>
    <property type="match status" value="1"/>
</dbReference>
<reference evidence="6 7" key="1">
    <citation type="journal article" date="2010" name="Stand. Genomic Sci.">
        <title>Complete genome sequence of Intrasporangium calvum type strain (7 KIP).</title>
        <authorList>
            <person name="Del Rio T.G."/>
            <person name="Chertkov O."/>
            <person name="Yasawong M."/>
            <person name="Lucas S."/>
            <person name="Deshpande S."/>
            <person name="Cheng J.F."/>
            <person name="Detter C."/>
            <person name="Tapia R."/>
            <person name="Han C."/>
            <person name="Goodwin L."/>
            <person name="Pitluck S."/>
            <person name="Liolios K."/>
            <person name="Ivanova N."/>
            <person name="Mavromatis K."/>
            <person name="Pati A."/>
            <person name="Chen A."/>
            <person name="Palaniappan K."/>
            <person name="Land M."/>
            <person name="Hauser L."/>
            <person name="Chang Y.J."/>
            <person name="Jeffries C.D."/>
            <person name="Rohde M."/>
            <person name="Pukall R."/>
            <person name="Sikorski J."/>
            <person name="Goker M."/>
            <person name="Woyke T."/>
            <person name="Bristow J."/>
            <person name="Eisen J.A."/>
            <person name="Markowitz V."/>
            <person name="Hugenholtz P."/>
            <person name="Kyrpides N.C."/>
            <person name="Klenk H.P."/>
            <person name="Lapidus A."/>
        </authorList>
    </citation>
    <scope>NUCLEOTIDE SEQUENCE [LARGE SCALE GENOMIC DNA]</scope>
    <source>
        <strain evidence="7">ATCC 23552 / DSM 43043 / JCM 3097 / NBRC 12989 / 7 KIP</strain>
    </source>
</reference>
<evidence type="ECO:0000256" key="2">
    <source>
        <dbReference type="ARBA" id="ARBA00022643"/>
    </source>
</evidence>
<dbReference type="SUPFAM" id="SSF51679">
    <property type="entry name" value="Bacterial luciferase-like"/>
    <property type="match status" value="1"/>
</dbReference>
<keyword evidence="3" id="KW-0560">Oxidoreductase</keyword>
<dbReference type="InterPro" id="IPR036661">
    <property type="entry name" value="Luciferase-like_sf"/>
</dbReference>
<name>E6SD99_INTC7</name>
<dbReference type="KEGG" id="ica:Intca_3233"/>
<dbReference type="GO" id="GO:0008726">
    <property type="term" value="F:alkanesulfonate monooxygenase activity"/>
    <property type="evidence" value="ECO:0007669"/>
    <property type="project" value="TreeGrafter"/>
</dbReference>
<dbReference type="eggNOG" id="COG2141">
    <property type="taxonomic scope" value="Bacteria"/>
</dbReference>
<evidence type="ECO:0000313" key="7">
    <source>
        <dbReference type="Proteomes" id="UP000008914"/>
    </source>
</evidence>
<organism evidence="6 7">
    <name type="scientific">Intrasporangium calvum (strain ATCC 23552 / DSM 43043 / JCM 3097 / NBRC 12989 / NCIMB 10167 / NRRL B-3866 / 7 KIP)</name>
    <dbReference type="NCBI Taxonomy" id="710696"/>
    <lineage>
        <taxon>Bacteria</taxon>
        <taxon>Bacillati</taxon>
        <taxon>Actinomycetota</taxon>
        <taxon>Actinomycetes</taxon>
        <taxon>Micrococcales</taxon>
        <taxon>Intrasporangiaceae</taxon>
        <taxon>Intrasporangium</taxon>
    </lineage>
</organism>
<dbReference type="Pfam" id="PF00296">
    <property type="entry name" value="Bac_luciferase"/>
    <property type="match status" value="1"/>
</dbReference>
<dbReference type="PANTHER" id="PTHR42847:SF4">
    <property type="entry name" value="ALKANESULFONATE MONOOXYGENASE-RELATED"/>
    <property type="match status" value="1"/>
</dbReference>
<evidence type="ECO:0000259" key="5">
    <source>
        <dbReference type="Pfam" id="PF00296"/>
    </source>
</evidence>
<dbReference type="AlphaFoldDB" id="E6SD99"/>
<feature type="domain" description="Luciferase-like" evidence="5">
    <location>
        <begin position="16"/>
        <end position="244"/>
    </location>
</feature>
<gene>
    <name evidence="6" type="ordered locus">Intca_3233</name>
</gene>
<evidence type="ECO:0000313" key="6">
    <source>
        <dbReference type="EMBL" id="ADU49717.1"/>
    </source>
</evidence>